<keyword evidence="4" id="KW-1003">Cell membrane</keyword>
<dbReference type="PROSITE" id="PS50893">
    <property type="entry name" value="ABC_TRANSPORTER_2"/>
    <property type="match status" value="1"/>
</dbReference>
<dbReference type="InterPro" id="IPR003593">
    <property type="entry name" value="AAA+_ATPase"/>
</dbReference>
<evidence type="ECO:0000256" key="6">
    <source>
        <dbReference type="ARBA" id="ARBA00022741"/>
    </source>
</evidence>
<comment type="caution">
    <text evidence="10">The sequence shown here is derived from an EMBL/GenBank/DDBJ whole genome shotgun (WGS) entry which is preliminary data.</text>
</comment>
<dbReference type="InterPro" id="IPR050388">
    <property type="entry name" value="ABC_Ni/Peptide_Import"/>
</dbReference>
<proteinExistence type="inferred from homology"/>
<reference evidence="10 11" key="1">
    <citation type="submission" date="2024-09" db="EMBL/GenBank/DDBJ databases">
        <authorList>
            <person name="Sun Q."/>
            <person name="Mori K."/>
        </authorList>
    </citation>
    <scope>NUCLEOTIDE SEQUENCE [LARGE SCALE GENOMIC DNA]</scope>
    <source>
        <strain evidence="10 11">CCM 8545</strain>
    </source>
</reference>
<dbReference type="PANTHER" id="PTHR43297">
    <property type="entry name" value="OLIGOPEPTIDE TRANSPORT ATP-BINDING PROTEIN APPD"/>
    <property type="match status" value="1"/>
</dbReference>
<evidence type="ECO:0000256" key="2">
    <source>
        <dbReference type="ARBA" id="ARBA00005417"/>
    </source>
</evidence>
<dbReference type="Pfam" id="PF08352">
    <property type="entry name" value="oligo_HPY"/>
    <property type="match status" value="1"/>
</dbReference>
<dbReference type="InterPro" id="IPR003439">
    <property type="entry name" value="ABC_transporter-like_ATP-bd"/>
</dbReference>
<dbReference type="Gene3D" id="3.40.50.300">
    <property type="entry name" value="P-loop containing nucleotide triphosphate hydrolases"/>
    <property type="match status" value="1"/>
</dbReference>
<name>A0ABV6CAD3_9GAMM</name>
<evidence type="ECO:0000259" key="9">
    <source>
        <dbReference type="PROSITE" id="PS50893"/>
    </source>
</evidence>
<evidence type="ECO:0000256" key="7">
    <source>
        <dbReference type="ARBA" id="ARBA00022840"/>
    </source>
</evidence>
<dbReference type="InterPro" id="IPR013563">
    <property type="entry name" value="Oligopep_ABC_C"/>
</dbReference>
<comment type="subcellular location">
    <subcellularLocation>
        <location evidence="1">Cell inner membrane</location>
        <topology evidence="1">Peripheral membrane protein</topology>
    </subcellularLocation>
</comment>
<sequence>MPLLDIKNLSIHFEDTESNTGLPVKALDNVSLSINPGEILGLVGESGSGKSIIAKIISGMKRNDWCIEAERFRFEDIELSKLTNKARQKLISENVGFIMQEPQAALDPSMRIGKQLELSLHSSSFKGKWWQRFNWRKERAIQLLHRVGIKDHQDIMHSYPYELTDGECQKVMIAMAIANSPKLLIADEPTSIMDSSTEAKIFRLLSSLNQNHNMSILLISHDLRILSKWADRINVLYCGQTVESAETEDLLNSPRHPYTEALIHSIPDFSRKIAHKSKLDTLPGAIPALEHLPVGCRLGPRCMYAQKECIEKPLLIKERTHAVACHFPLNEH</sequence>
<feature type="domain" description="ABC transporter" evidence="9">
    <location>
        <begin position="11"/>
        <end position="263"/>
    </location>
</feature>
<keyword evidence="11" id="KW-1185">Reference proteome</keyword>
<gene>
    <name evidence="10" type="ORF">ACFFIT_02890</name>
</gene>
<dbReference type="Proteomes" id="UP001589758">
    <property type="component" value="Unassembled WGS sequence"/>
</dbReference>
<evidence type="ECO:0000256" key="8">
    <source>
        <dbReference type="ARBA" id="ARBA00023136"/>
    </source>
</evidence>
<dbReference type="PANTHER" id="PTHR43297:SF4">
    <property type="entry name" value="PUTRESCINE EXPORT SYSTEM ATP-BINDING PROTEIN SAPD"/>
    <property type="match status" value="1"/>
</dbReference>
<comment type="similarity">
    <text evidence="2">Belongs to the ABC transporter superfamily.</text>
</comment>
<keyword evidence="5" id="KW-0997">Cell inner membrane</keyword>
<dbReference type="CDD" id="cd03257">
    <property type="entry name" value="ABC_NikE_OppD_transporters"/>
    <property type="match status" value="1"/>
</dbReference>
<dbReference type="SMART" id="SM00382">
    <property type="entry name" value="AAA"/>
    <property type="match status" value="1"/>
</dbReference>
<dbReference type="RefSeq" id="WP_385876144.1">
    <property type="nucleotide sequence ID" value="NZ_JBHLXE010000027.1"/>
</dbReference>
<keyword evidence="7 10" id="KW-0067">ATP-binding</keyword>
<evidence type="ECO:0000256" key="4">
    <source>
        <dbReference type="ARBA" id="ARBA00022475"/>
    </source>
</evidence>
<dbReference type="Pfam" id="PF00005">
    <property type="entry name" value="ABC_tran"/>
    <property type="match status" value="1"/>
</dbReference>
<evidence type="ECO:0000256" key="1">
    <source>
        <dbReference type="ARBA" id="ARBA00004417"/>
    </source>
</evidence>
<keyword evidence="8" id="KW-0472">Membrane</keyword>
<accession>A0ABV6CAD3</accession>
<evidence type="ECO:0000313" key="11">
    <source>
        <dbReference type="Proteomes" id="UP001589758"/>
    </source>
</evidence>
<evidence type="ECO:0000313" key="10">
    <source>
        <dbReference type="EMBL" id="MFC0179050.1"/>
    </source>
</evidence>
<protein>
    <submittedName>
        <fullName evidence="10">Oligopeptide/dipeptide ABC transporter ATP-binding protein</fullName>
    </submittedName>
</protein>
<keyword evidence="6" id="KW-0547">Nucleotide-binding</keyword>
<dbReference type="NCBIfam" id="TIGR01727">
    <property type="entry name" value="oligo_HPY"/>
    <property type="match status" value="1"/>
</dbReference>
<dbReference type="SUPFAM" id="SSF52540">
    <property type="entry name" value="P-loop containing nucleoside triphosphate hydrolases"/>
    <property type="match status" value="1"/>
</dbReference>
<organism evidence="10 11">
    <name type="scientific">Thorsellia kenyensis</name>
    <dbReference type="NCBI Taxonomy" id="1549888"/>
    <lineage>
        <taxon>Bacteria</taxon>
        <taxon>Pseudomonadati</taxon>
        <taxon>Pseudomonadota</taxon>
        <taxon>Gammaproteobacteria</taxon>
        <taxon>Enterobacterales</taxon>
        <taxon>Thorselliaceae</taxon>
        <taxon>Thorsellia</taxon>
    </lineage>
</organism>
<dbReference type="GO" id="GO:0005524">
    <property type="term" value="F:ATP binding"/>
    <property type="evidence" value="ECO:0007669"/>
    <property type="project" value="UniProtKB-KW"/>
</dbReference>
<keyword evidence="3" id="KW-0813">Transport</keyword>
<dbReference type="EMBL" id="JBHLXE010000027">
    <property type="protein sequence ID" value="MFC0179050.1"/>
    <property type="molecule type" value="Genomic_DNA"/>
</dbReference>
<dbReference type="InterPro" id="IPR027417">
    <property type="entry name" value="P-loop_NTPase"/>
</dbReference>
<evidence type="ECO:0000256" key="5">
    <source>
        <dbReference type="ARBA" id="ARBA00022519"/>
    </source>
</evidence>
<evidence type="ECO:0000256" key="3">
    <source>
        <dbReference type="ARBA" id="ARBA00022448"/>
    </source>
</evidence>